<dbReference type="AlphaFoldDB" id="A0AAV4S664"/>
<dbReference type="Proteomes" id="UP001054837">
    <property type="component" value="Unassembled WGS sequence"/>
</dbReference>
<organism evidence="2 3">
    <name type="scientific">Caerostris darwini</name>
    <dbReference type="NCBI Taxonomy" id="1538125"/>
    <lineage>
        <taxon>Eukaryota</taxon>
        <taxon>Metazoa</taxon>
        <taxon>Ecdysozoa</taxon>
        <taxon>Arthropoda</taxon>
        <taxon>Chelicerata</taxon>
        <taxon>Arachnida</taxon>
        <taxon>Araneae</taxon>
        <taxon>Araneomorphae</taxon>
        <taxon>Entelegynae</taxon>
        <taxon>Araneoidea</taxon>
        <taxon>Araneidae</taxon>
        <taxon>Caerostris</taxon>
    </lineage>
</organism>
<dbReference type="EMBL" id="BPLQ01007128">
    <property type="protein sequence ID" value="GIY28061.1"/>
    <property type="molecule type" value="Genomic_DNA"/>
</dbReference>
<keyword evidence="3" id="KW-1185">Reference proteome</keyword>
<evidence type="ECO:0000313" key="3">
    <source>
        <dbReference type="Proteomes" id="UP001054837"/>
    </source>
</evidence>
<accession>A0AAV4S664</accession>
<evidence type="ECO:0000256" key="1">
    <source>
        <dbReference type="SAM" id="MobiDB-lite"/>
    </source>
</evidence>
<protein>
    <submittedName>
        <fullName evidence="2">Uncharacterized protein</fullName>
    </submittedName>
</protein>
<reference evidence="2 3" key="1">
    <citation type="submission" date="2021-06" db="EMBL/GenBank/DDBJ databases">
        <title>Caerostris darwini draft genome.</title>
        <authorList>
            <person name="Kono N."/>
            <person name="Arakawa K."/>
        </authorList>
    </citation>
    <scope>NUCLEOTIDE SEQUENCE [LARGE SCALE GENOMIC DNA]</scope>
</reference>
<feature type="region of interest" description="Disordered" evidence="1">
    <location>
        <begin position="67"/>
        <end position="93"/>
    </location>
</feature>
<name>A0AAV4S664_9ARAC</name>
<sequence length="105" mass="11407">MIYQTQLQLNLLSDGTKGGGEKEEMTISLIPIPPTRESATKGERVVCNEKGKATHFHLTFTQMRLTASDPDRPNRLTGHAGQGLDAAPGLTGGRKGKVIIQYRFG</sequence>
<evidence type="ECO:0000313" key="2">
    <source>
        <dbReference type="EMBL" id="GIY28061.1"/>
    </source>
</evidence>
<comment type="caution">
    <text evidence="2">The sequence shown here is derived from an EMBL/GenBank/DDBJ whole genome shotgun (WGS) entry which is preliminary data.</text>
</comment>
<gene>
    <name evidence="2" type="ORF">CDAR_236901</name>
</gene>
<proteinExistence type="predicted"/>